<sequence length="72" mass="7768">MTGYRLGVDFGTTTTVHLARANPAGVEPNPKRRVVDGAVLLAGADVPVTDLIATGGRGRPAGSRRRWWRSRR</sequence>
<name>A0A6V8KS28_9ACTN</name>
<evidence type="ECO:0000313" key="2">
    <source>
        <dbReference type="EMBL" id="GFJ83415.1"/>
    </source>
</evidence>
<keyword evidence="3" id="KW-1185">Reference proteome</keyword>
<feature type="compositionally biased region" description="Basic residues" evidence="1">
    <location>
        <begin position="62"/>
        <end position="72"/>
    </location>
</feature>
<comment type="caution">
    <text evidence="2">The sequence shown here is derived from an EMBL/GenBank/DDBJ whole genome shotgun (WGS) entry which is preliminary data.</text>
</comment>
<dbReference type="RefSeq" id="WP_345515116.1">
    <property type="nucleotide sequence ID" value="NZ_BAABGO010000044.1"/>
</dbReference>
<dbReference type="AlphaFoldDB" id="A0A6V8KS28"/>
<evidence type="ECO:0000313" key="3">
    <source>
        <dbReference type="Proteomes" id="UP000482800"/>
    </source>
</evidence>
<dbReference type="EMBL" id="BLPF01000003">
    <property type="protein sequence ID" value="GFJ83415.1"/>
    <property type="molecule type" value="Genomic_DNA"/>
</dbReference>
<dbReference type="Proteomes" id="UP000482800">
    <property type="component" value="Unassembled WGS sequence"/>
</dbReference>
<accession>A0A6V8KS28</accession>
<reference evidence="2 3" key="2">
    <citation type="submission" date="2020-03" db="EMBL/GenBank/DDBJ databases">
        <authorList>
            <person name="Ichikawa N."/>
            <person name="Kimura A."/>
            <person name="Kitahashi Y."/>
            <person name="Uohara A."/>
        </authorList>
    </citation>
    <scope>NUCLEOTIDE SEQUENCE [LARGE SCALE GENOMIC DNA]</scope>
    <source>
        <strain evidence="2 3">NBRC 108639</strain>
    </source>
</reference>
<gene>
    <name evidence="2" type="ORF">Phou_075950</name>
</gene>
<feature type="region of interest" description="Disordered" evidence="1">
    <location>
        <begin position="53"/>
        <end position="72"/>
    </location>
</feature>
<proteinExistence type="predicted"/>
<organism evidence="2 3">
    <name type="scientific">Phytohabitans houttuyneae</name>
    <dbReference type="NCBI Taxonomy" id="1076126"/>
    <lineage>
        <taxon>Bacteria</taxon>
        <taxon>Bacillati</taxon>
        <taxon>Actinomycetota</taxon>
        <taxon>Actinomycetes</taxon>
        <taxon>Micromonosporales</taxon>
        <taxon>Micromonosporaceae</taxon>
    </lineage>
</organism>
<evidence type="ECO:0000256" key="1">
    <source>
        <dbReference type="SAM" id="MobiDB-lite"/>
    </source>
</evidence>
<reference evidence="2 3" key="1">
    <citation type="submission" date="2020-03" db="EMBL/GenBank/DDBJ databases">
        <title>Whole genome shotgun sequence of Phytohabitans houttuyneae NBRC 108639.</title>
        <authorList>
            <person name="Komaki H."/>
            <person name="Tamura T."/>
        </authorList>
    </citation>
    <scope>NUCLEOTIDE SEQUENCE [LARGE SCALE GENOMIC DNA]</scope>
    <source>
        <strain evidence="2 3">NBRC 108639</strain>
    </source>
</reference>
<protein>
    <submittedName>
        <fullName evidence="2">Uncharacterized protein</fullName>
    </submittedName>
</protein>